<evidence type="ECO:0000256" key="6">
    <source>
        <dbReference type="PROSITE-ProRule" id="PRU00289"/>
    </source>
</evidence>
<evidence type="ECO:0000256" key="2">
    <source>
        <dbReference type="ARBA" id="ARBA00022741"/>
    </source>
</evidence>
<comment type="caution">
    <text evidence="10">The sequence shown here is derived from an EMBL/GenBank/DDBJ whole genome shotgun (WGS) entry which is preliminary data.</text>
</comment>
<dbReference type="InterPro" id="IPR002543">
    <property type="entry name" value="FtsK_dom"/>
</dbReference>
<keyword evidence="8" id="KW-0472">Membrane</keyword>
<keyword evidence="4" id="KW-0238">DNA-binding</keyword>
<dbReference type="Gene3D" id="3.30.980.40">
    <property type="match status" value="1"/>
</dbReference>
<feature type="compositionally biased region" description="Polar residues" evidence="7">
    <location>
        <begin position="1"/>
        <end position="11"/>
    </location>
</feature>
<organism evidence="10 11">
    <name type="scientific">Homoserinimonas aerilata</name>
    <dbReference type="NCBI Taxonomy" id="1162970"/>
    <lineage>
        <taxon>Bacteria</taxon>
        <taxon>Bacillati</taxon>
        <taxon>Actinomycetota</taxon>
        <taxon>Actinomycetes</taxon>
        <taxon>Micrococcales</taxon>
        <taxon>Microbacteriaceae</taxon>
        <taxon>Homoserinimonas</taxon>
    </lineage>
</organism>
<evidence type="ECO:0000256" key="7">
    <source>
        <dbReference type="SAM" id="MobiDB-lite"/>
    </source>
</evidence>
<dbReference type="InterPro" id="IPR036390">
    <property type="entry name" value="WH_DNA-bd_sf"/>
</dbReference>
<dbReference type="AlphaFoldDB" id="A0A542YJX1"/>
<feature type="transmembrane region" description="Helical" evidence="8">
    <location>
        <begin position="75"/>
        <end position="93"/>
    </location>
</feature>
<dbReference type="Gene3D" id="1.10.10.10">
    <property type="entry name" value="Winged helix-like DNA-binding domain superfamily/Winged helix DNA-binding domain"/>
    <property type="match status" value="1"/>
</dbReference>
<feature type="region of interest" description="Disordered" evidence="7">
    <location>
        <begin position="1"/>
        <end position="24"/>
    </location>
</feature>
<dbReference type="PANTHER" id="PTHR22683:SF41">
    <property type="entry name" value="DNA TRANSLOCASE FTSK"/>
    <property type="match status" value="1"/>
</dbReference>
<reference evidence="10 11" key="1">
    <citation type="submission" date="2019-06" db="EMBL/GenBank/DDBJ databases">
        <title>Sequencing the genomes of 1000 actinobacteria strains.</title>
        <authorList>
            <person name="Klenk H.-P."/>
        </authorList>
    </citation>
    <scope>NUCLEOTIDE SEQUENCE [LARGE SCALE GENOMIC DNA]</scope>
    <source>
        <strain evidence="10 11">DSM 26477</strain>
    </source>
</reference>
<protein>
    <submittedName>
        <fullName evidence="10">S-DNA-T family DNA segregation ATPase FtsK/SpoIIIE</fullName>
    </submittedName>
</protein>
<dbReference type="PROSITE" id="PS50901">
    <property type="entry name" value="FTSK"/>
    <property type="match status" value="1"/>
</dbReference>
<dbReference type="SMART" id="SM00843">
    <property type="entry name" value="Ftsk_gamma"/>
    <property type="match status" value="1"/>
</dbReference>
<evidence type="ECO:0000313" key="11">
    <source>
        <dbReference type="Proteomes" id="UP000317998"/>
    </source>
</evidence>
<comment type="similarity">
    <text evidence="1">Belongs to the FtsK/SpoIIIE/SftA family.</text>
</comment>
<sequence>MATSTRSNSRARTAPARGSKAPARTAATKKLPAAKVVESRPGLLSGAWLGMAHVVGGAARLFGRETLAKDERRDGVPFMFFLLAIAGAVVEWFNPNDPVAIALDAWTFGGLFGRLAFALPVILLVFSVWLFRHPASVDDNGRLGVGLVVLLISVSALSHLLSGAPQPSDGAVALARGGGVIGWVTGQPFVAGNILWLGVVVAALLLVLSLFIITKTPPNRIGRRLRELYAYLFGEQLEEPARKPAKGSGDTTEAFGDFGDLGIDPEEAASLPWWRRNKTQRETDPAFDSPVIERASDANDESETEAFGIELIEELTKAEDAVKRFTGEVEPAASTGIRDDGEPLVADLLPGFTDNVSEKGRQGDFAQPAQERPQTPYRLPAASVLKQGTPPKARSQANDDIVAAITEVLKQFTVDAKVTGFSRGPTVTRYEIELGPGVKVERVTALSKNLSYAVASNEVRILSPIPGKSAIGIEIPNTDREIVSLGDVLRSKASTGSQHPMTIGVGKDVEGGFVVANLAKMPHLLVAGSTGSGKSSFVNSMITSLLMRAKPSEVRMVLIDPKRVELAPYAGIPHLITPIITNPKKAAEALAWVVKEMDMRYDDLASFGYRHIDDFNAAVVANEIVLPEGSERKLKAYPYLLVVVDELADLMMVAPRDVEDSIVRITQLARASGIHLVLATQRPSVDVVTGLIKANVPSRLAFAVSSMTDSRVILDQPGADKLIGQGDALFLPMGASKAIRVQGAWVGEDEINSVVKHVTAQARPEYRNDVAVVAEKKQIDSDIGDDLEVLLAAAELVVSTQFGSTSMLQRKLRVGFAKAGRLMDLLESREIVGPSEGSKARDVLVAPEQLPGVLARLRGDEPAAAPAAPQGGGASAASGHDADRYGSDPVAEMSSGYDEVEASDNEDAWQLTDRE</sequence>
<dbReference type="GO" id="GO:0003677">
    <property type="term" value="F:DNA binding"/>
    <property type="evidence" value="ECO:0007669"/>
    <property type="project" value="UniProtKB-KW"/>
</dbReference>
<feature type="transmembrane region" description="Helical" evidence="8">
    <location>
        <begin position="143"/>
        <end position="161"/>
    </location>
</feature>
<feature type="domain" description="FtsK" evidence="9">
    <location>
        <begin position="511"/>
        <end position="711"/>
    </location>
</feature>
<dbReference type="SUPFAM" id="SSF52540">
    <property type="entry name" value="P-loop containing nucleoside triphosphate hydrolases"/>
    <property type="match status" value="1"/>
</dbReference>
<dbReference type="Proteomes" id="UP000317998">
    <property type="component" value="Unassembled WGS sequence"/>
</dbReference>
<evidence type="ECO:0000313" key="10">
    <source>
        <dbReference type="EMBL" id="TQL48375.1"/>
    </source>
</evidence>
<dbReference type="Pfam" id="PF01580">
    <property type="entry name" value="FtsK_SpoIIIE"/>
    <property type="match status" value="1"/>
</dbReference>
<feature type="region of interest" description="Disordered" evidence="7">
    <location>
        <begin position="861"/>
        <end position="915"/>
    </location>
</feature>
<comment type="function">
    <text evidence="5">Essential cell division protein that coordinates cell division and chromosome segregation. The N-terminus is involved in assembly of the cell-division machinery. The C-terminus functions as a DNA motor that moves dsDNA in an ATP-dependent manner towards the dif recombination site, which is located within the replication terminus region. Required for activation of the Xer recombinase, allowing activation of chromosome unlinking by recombination.</text>
</comment>
<dbReference type="Pfam" id="PF09397">
    <property type="entry name" value="FtsK_gamma"/>
    <property type="match status" value="1"/>
</dbReference>
<dbReference type="Gene3D" id="3.40.50.300">
    <property type="entry name" value="P-loop containing nucleotide triphosphate hydrolases"/>
    <property type="match status" value="1"/>
</dbReference>
<evidence type="ECO:0000256" key="8">
    <source>
        <dbReference type="SAM" id="Phobius"/>
    </source>
</evidence>
<evidence type="ECO:0000256" key="3">
    <source>
        <dbReference type="ARBA" id="ARBA00022840"/>
    </source>
</evidence>
<dbReference type="InterPro" id="IPR036388">
    <property type="entry name" value="WH-like_DNA-bd_sf"/>
</dbReference>
<evidence type="ECO:0000259" key="9">
    <source>
        <dbReference type="PROSITE" id="PS50901"/>
    </source>
</evidence>
<keyword evidence="8" id="KW-0812">Transmembrane</keyword>
<proteinExistence type="inferred from homology"/>
<evidence type="ECO:0000256" key="4">
    <source>
        <dbReference type="ARBA" id="ARBA00023125"/>
    </source>
</evidence>
<keyword evidence="11" id="KW-1185">Reference proteome</keyword>
<feature type="transmembrane region" description="Helical" evidence="8">
    <location>
        <begin position="105"/>
        <end position="131"/>
    </location>
</feature>
<dbReference type="OrthoDB" id="9807790at2"/>
<evidence type="ECO:0000256" key="1">
    <source>
        <dbReference type="ARBA" id="ARBA00006474"/>
    </source>
</evidence>
<dbReference type="InterPro" id="IPR027417">
    <property type="entry name" value="P-loop_NTPase"/>
</dbReference>
<evidence type="ECO:0000256" key="5">
    <source>
        <dbReference type="ARBA" id="ARBA00024986"/>
    </source>
</evidence>
<keyword evidence="3 6" id="KW-0067">ATP-binding</keyword>
<dbReference type="InterPro" id="IPR041027">
    <property type="entry name" value="FtsK_alpha"/>
</dbReference>
<feature type="compositionally biased region" description="Acidic residues" evidence="7">
    <location>
        <begin position="898"/>
        <end position="907"/>
    </location>
</feature>
<dbReference type="InterPro" id="IPR018541">
    <property type="entry name" value="Ftsk_gamma"/>
</dbReference>
<feature type="compositionally biased region" description="Low complexity" evidence="7">
    <location>
        <begin position="862"/>
        <end position="879"/>
    </location>
</feature>
<keyword evidence="2 6" id="KW-0547">Nucleotide-binding</keyword>
<dbReference type="RefSeq" id="WP_141880488.1">
    <property type="nucleotide sequence ID" value="NZ_VFOM01000001.1"/>
</dbReference>
<dbReference type="PANTHER" id="PTHR22683">
    <property type="entry name" value="SPORULATION PROTEIN RELATED"/>
    <property type="match status" value="1"/>
</dbReference>
<dbReference type="CDD" id="cd01127">
    <property type="entry name" value="TrwB_TraG_TraD_VirD4"/>
    <property type="match status" value="1"/>
</dbReference>
<keyword evidence="8" id="KW-1133">Transmembrane helix</keyword>
<feature type="transmembrane region" description="Helical" evidence="8">
    <location>
        <begin position="194"/>
        <end position="214"/>
    </location>
</feature>
<name>A0A542YJX1_9MICO</name>
<dbReference type="InterPro" id="IPR050206">
    <property type="entry name" value="FtsK/SpoIIIE/SftA"/>
</dbReference>
<feature type="binding site" evidence="6">
    <location>
        <begin position="528"/>
        <end position="535"/>
    </location>
    <ligand>
        <name>ATP</name>
        <dbReference type="ChEBI" id="CHEBI:30616"/>
    </ligand>
</feature>
<dbReference type="SUPFAM" id="SSF46785">
    <property type="entry name" value="Winged helix' DNA-binding domain"/>
    <property type="match status" value="1"/>
</dbReference>
<accession>A0A542YJX1</accession>
<gene>
    <name evidence="10" type="ORF">FB562_1469</name>
</gene>
<dbReference type="Pfam" id="PF17854">
    <property type="entry name" value="FtsK_alpha"/>
    <property type="match status" value="1"/>
</dbReference>
<dbReference type="EMBL" id="VFOM01000001">
    <property type="protein sequence ID" value="TQL48375.1"/>
    <property type="molecule type" value="Genomic_DNA"/>
</dbReference>
<dbReference type="GO" id="GO:0005524">
    <property type="term" value="F:ATP binding"/>
    <property type="evidence" value="ECO:0007669"/>
    <property type="project" value="UniProtKB-UniRule"/>
</dbReference>